<feature type="binding site" evidence="10">
    <location>
        <position position="112"/>
    </location>
    <ligand>
        <name>Mn(2+)</name>
        <dbReference type="ChEBI" id="CHEBI:29035"/>
    </ligand>
</feature>
<dbReference type="InterPro" id="IPR000086">
    <property type="entry name" value="NUDIX_hydrolase_dom"/>
</dbReference>
<dbReference type="GO" id="GO:0004452">
    <property type="term" value="F:isopentenyl-diphosphate delta-isomerase activity"/>
    <property type="evidence" value="ECO:0007669"/>
    <property type="project" value="UniProtKB-EC"/>
</dbReference>
<keyword evidence="8 10" id="KW-0414">Isoprene biosynthesis</keyword>
<evidence type="ECO:0000256" key="6">
    <source>
        <dbReference type="ARBA" id="ARBA00022842"/>
    </source>
</evidence>
<feature type="binding site" evidence="10">
    <location>
        <position position="110"/>
    </location>
    <ligand>
        <name>Mn(2+)</name>
        <dbReference type="ChEBI" id="CHEBI:29035"/>
    </ligand>
</feature>
<evidence type="ECO:0000256" key="7">
    <source>
        <dbReference type="ARBA" id="ARBA00023211"/>
    </source>
</evidence>
<comment type="subcellular location">
    <subcellularLocation>
        <location evidence="10">Cytoplasm</location>
    </subcellularLocation>
</comment>
<feature type="binding site" evidence="10">
    <location>
        <position position="28"/>
    </location>
    <ligand>
        <name>Mn(2+)</name>
        <dbReference type="ChEBI" id="CHEBI:29035"/>
    </ligand>
</feature>
<evidence type="ECO:0000256" key="9">
    <source>
        <dbReference type="ARBA" id="ARBA00023235"/>
    </source>
</evidence>
<keyword evidence="4 10" id="KW-0963">Cytoplasm</keyword>
<evidence type="ECO:0000256" key="8">
    <source>
        <dbReference type="ARBA" id="ARBA00023229"/>
    </source>
</evidence>
<dbReference type="NCBIfam" id="NF002995">
    <property type="entry name" value="PRK03759.1"/>
    <property type="match status" value="1"/>
</dbReference>
<comment type="cofactor">
    <cofactor evidence="10">
        <name>Mn(2+)</name>
        <dbReference type="ChEBI" id="CHEBI:29035"/>
    </cofactor>
    <text evidence="10">Binds 1 Mn(2+) ion per subunit.</text>
</comment>
<dbReference type="InterPro" id="IPR056375">
    <property type="entry name" value="Idi_bact"/>
</dbReference>
<reference evidence="12 13" key="1">
    <citation type="submission" date="2019-10" db="EMBL/GenBank/DDBJ databases">
        <title>Corynebacterium sp novel species isolated from the respiratory tract of Marmot.</title>
        <authorList>
            <person name="Zhang G."/>
        </authorList>
    </citation>
    <scope>NUCLEOTIDE SEQUENCE [LARGE SCALE GENOMIC DNA]</scope>
    <source>
        <strain evidence="12 13">336</strain>
    </source>
</reference>
<dbReference type="EC" id="5.3.3.2" evidence="3 10"/>
<evidence type="ECO:0000256" key="4">
    <source>
        <dbReference type="ARBA" id="ARBA00022490"/>
    </source>
</evidence>
<dbReference type="Gene3D" id="3.90.79.10">
    <property type="entry name" value="Nucleoside Triphosphate Pyrophosphohydrolase"/>
    <property type="match status" value="1"/>
</dbReference>
<keyword evidence="5 10" id="KW-0479">Metal-binding</keyword>
<feature type="active site" evidence="10">
    <location>
        <position position="63"/>
    </location>
</feature>
<feature type="binding site" evidence="10">
    <location>
        <position position="65"/>
    </location>
    <ligand>
        <name>Mn(2+)</name>
        <dbReference type="ChEBI" id="CHEBI:29035"/>
    </ligand>
</feature>
<evidence type="ECO:0000256" key="3">
    <source>
        <dbReference type="ARBA" id="ARBA00012057"/>
    </source>
</evidence>
<comment type="function">
    <text evidence="10">Catalyzes the 1,3-allylic rearrangement of the homoallylic substrate isopentenyl (IPP) to its highly electrophilic allylic isomer, dimethylallyl diphosphate (DMAPP).</text>
</comment>
<dbReference type="SUPFAM" id="SSF55811">
    <property type="entry name" value="Nudix"/>
    <property type="match status" value="1"/>
</dbReference>
<keyword evidence="13" id="KW-1185">Reference proteome</keyword>
<evidence type="ECO:0000259" key="11">
    <source>
        <dbReference type="PROSITE" id="PS51462"/>
    </source>
</evidence>
<dbReference type="InterPro" id="IPR015797">
    <property type="entry name" value="NUDIX_hydrolase-like_dom_sf"/>
</dbReference>
<proteinExistence type="inferred from homology"/>
<dbReference type="NCBIfam" id="TIGR02150">
    <property type="entry name" value="IPP_isom_1"/>
    <property type="match status" value="1"/>
</dbReference>
<evidence type="ECO:0000313" key="13">
    <source>
        <dbReference type="Proteomes" id="UP000436181"/>
    </source>
</evidence>
<comment type="catalytic activity">
    <reaction evidence="10">
        <text>isopentenyl diphosphate = dimethylallyl diphosphate</text>
        <dbReference type="Rhea" id="RHEA:23284"/>
        <dbReference type="ChEBI" id="CHEBI:57623"/>
        <dbReference type="ChEBI" id="CHEBI:128769"/>
        <dbReference type="EC" id="5.3.3.2"/>
    </reaction>
</comment>
<comment type="caution">
    <text evidence="12">The sequence shown here is derived from an EMBL/GenBank/DDBJ whole genome shotgun (WGS) entry which is preliminary data.</text>
</comment>
<evidence type="ECO:0000313" key="12">
    <source>
        <dbReference type="EMBL" id="KAB3523604.1"/>
    </source>
</evidence>
<dbReference type="PIRSF" id="PIRSF018427">
    <property type="entry name" value="Isopntndiph_ism"/>
    <property type="match status" value="1"/>
</dbReference>
<keyword evidence="9 10" id="KW-0413">Isomerase</keyword>
<evidence type="ECO:0000256" key="5">
    <source>
        <dbReference type="ARBA" id="ARBA00022723"/>
    </source>
</evidence>
<dbReference type="InterPro" id="IPR011876">
    <property type="entry name" value="IsopentenylPP_isomerase_typ1"/>
</dbReference>
<organism evidence="12 13">
    <name type="scientific">Corynebacterium zhongnanshanii</name>
    <dbReference type="NCBI Taxonomy" id="2768834"/>
    <lineage>
        <taxon>Bacteria</taxon>
        <taxon>Bacillati</taxon>
        <taxon>Actinomycetota</taxon>
        <taxon>Actinomycetes</taxon>
        <taxon>Mycobacteriales</taxon>
        <taxon>Corynebacteriaceae</taxon>
        <taxon>Corynebacterium</taxon>
    </lineage>
</organism>
<accession>A0ABQ6VGQ9</accession>
<comment type="similarity">
    <text evidence="2 10">Belongs to the IPP isomerase type 1 family.</text>
</comment>
<dbReference type="CDD" id="cd02885">
    <property type="entry name" value="NUDIX_IPP_Isomerase"/>
    <property type="match status" value="1"/>
</dbReference>
<comment type="pathway">
    <text evidence="1 10">Isoprenoid biosynthesis; dimethylallyl diphosphate biosynthesis; dimethylallyl diphosphate from isopentenyl diphosphate: step 1/1.</text>
</comment>
<dbReference type="PROSITE" id="PS51462">
    <property type="entry name" value="NUDIX"/>
    <property type="match status" value="1"/>
</dbReference>
<dbReference type="EMBL" id="WBZJ01000001">
    <property type="protein sequence ID" value="KAB3523604.1"/>
    <property type="molecule type" value="Genomic_DNA"/>
</dbReference>
<name>A0ABQ6VGQ9_9CORY</name>
<sequence>MVVLLDPDGRPVGTDPKATVHTHDTPYHLAFSCYLLNQDGQVLITRRALTKVAWPGVWTNSVCGHPAPGESFADAIRRRARHELGMDIETPELVLGGFSYRAVDASGIVEWEKCPVYVARAASECQPNPDEVCDFQWVEAPSVLRAADAMPRAFSPWMGEQLAHQELRARLERG</sequence>
<keyword evidence="7 10" id="KW-0464">Manganese</keyword>
<evidence type="ECO:0000256" key="2">
    <source>
        <dbReference type="ARBA" id="ARBA00007579"/>
    </source>
</evidence>
<dbReference type="Proteomes" id="UP000436181">
    <property type="component" value="Unassembled WGS sequence"/>
</dbReference>
<gene>
    <name evidence="10" type="primary">idi</name>
    <name evidence="12" type="ORF">F8377_01205</name>
</gene>
<dbReference type="Pfam" id="PF00293">
    <property type="entry name" value="NUDIX"/>
    <property type="match status" value="1"/>
</dbReference>
<comment type="cofactor">
    <cofactor evidence="10">
        <name>Mg(2+)</name>
        <dbReference type="ChEBI" id="CHEBI:18420"/>
    </cofactor>
    <text evidence="10">Binds 1 Mg(2+) ion per subunit. The magnesium ion binds only when substrate is bound.</text>
</comment>
<dbReference type="HAMAP" id="MF_00202">
    <property type="entry name" value="Idi"/>
    <property type="match status" value="1"/>
</dbReference>
<dbReference type="PANTHER" id="PTHR10885:SF0">
    <property type="entry name" value="ISOPENTENYL-DIPHOSPHATE DELTA-ISOMERASE"/>
    <property type="match status" value="1"/>
</dbReference>
<feature type="domain" description="Nudix hydrolase" evidence="11">
    <location>
        <begin position="26"/>
        <end position="160"/>
    </location>
</feature>
<evidence type="ECO:0000256" key="10">
    <source>
        <dbReference type="HAMAP-Rule" id="MF_00202"/>
    </source>
</evidence>
<feature type="binding site" evidence="10">
    <location>
        <position position="83"/>
    </location>
    <ligand>
        <name>Mg(2+)</name>
        <dbReference type="ChEBI" id="CHEBI:18420"/>
    </ligand>
</feature>
<protein>
    <recommendedName>
        <fullName evidence="3 10">Isopentenyl-diphosphate Delta-isomerase</fullName>
        <shortName evidence="10">IPP isomerase</shortName>
        <ecNumber evidence="3 10">5.3.3.2</ecNumber>
    </recommendedName>
    <alternativeName>
        <fullName evidence="10">IPP:DMAPP isomerase</fullName>
    </alternativeName>
    <alternativeName>
        <fullName evidence="10">Isopentenyl pyrophosphate isomerase</fullName>
    </alternativeName>
</protein>
<dbReference type="PANTHER" id="PTHR10885">
    <property type="entry name" value="ISOPENTENYL-DIPHOSPHATE DELTA-ISOMERASE"/>
    <property type="match status" value="1"/>
</dbReference>
<keyword evidence="6 10" id="KW-0460">Magnesium</keyword>
<feature type="active site" evidence="10">
    <location>
        <position position="112"/>
    </location>
</feature>
<evidence type="ECO:0000256" key="1">
    <source>
        <dbReference type="ARBA" id="ARBA00004826"/>
    </source>
</evidence>
<feature type="binding site" evidence="10">
    <location>
        <position position="21"/>
    </location>
    <ligand>
        <name>Mn(2+)</name>
        <dbReference type="ChEBI" id="CHEBI:29035"/>
    </ligand>
</feature>